<dbReference type="Pfam" id="PF00646">
    <property type="entry name" value="F-box"/>
    <property type="match status" value="1"/>
</dbReference>
<protein>
    <submittedName>
        <fullName evidence="3 4">F-box/LRR-repeat protein At3g58930-like isoform X1</fullName>
    </submittedName>
</protein>
<sequence length="472" mass="53776">MDRVSNLPDEIRCHILSFLPTKQAALTSALSKNWRNLWKLVPNLDIDDSEFLHPEEGKGERDEIRQSFVDFVDGVLALQGDSPIDKFSLKCITGVHPSCVNRWIRNVLQRGVSDLELFTDFSYDDIEEDDYNLPEEMFVSKTLVELKIRNECCGRRRGVDAVLPMLKTLDIDAEMIFCGEMESFLPRFPVLEDLRMANMEWMDSDVTVSSATLRKLSIHGTGCEGFVNPKSVSFDTPSLLYFNYTDLVAEDYPLVNMENLFVARINLILVTEDQIKRVRTPNQFGNVVKLLNGIKNIQKLSLTADTLEVLSLCCESMPVFKNLKMLGIESEEGRGWQAMPVLLRNCPHLETLIIEGLLHYETDKCGDACDCISREDKGHSLTSCPVKMLEIQRFQGTMKEMTMIKHFLVYFPCLKDMKICVAENGPTELSFPEVSKRIQQMMEEYNESSSCNVELLGSDNLSEKWTAEGRIL</sequence>
<gene>
    <name evidence="3 4 5 6" type="primary">LOC104788124</name>
</gene>
<dbReference type="InterPro" id="IPR032675">
    <property type="entry name" value="LRR_dom_sf"/>
</dbReference>
<dbReference type="Gene3D" id="3.80.10.10">
    <property type="entry name" value="Ribonuclease Inhibitor"/>
    <property type="match status" value="1"/>
</dbReference>
<name>A0ABM0Z901_CAMSA</name>
<dbReference type="InterPro" id="IPR001810">
    <property type="entry name" value="F-box_dom"/>
</dbReference>
<dbReference type="Pfam" id="PF24758">
    <property type="entry name" value="LRR_At5g56370"/>
    <property type="match status" value="1"/>
</dbReference>
<feature type="domain" description="FBD" evidence="1">
    <location>
        <begin position="379"/>
        <end position="456"/>
    </location>
</feature>
<dbReference type="RefSeq" id="XP_010512115.1">
    <property type="nucleotide sequence ID" value="XM_010513813.2"/>
</dbReference>
<reference evidence="2" key="1">
    <citation type="journal article" date="1997" name="Nucleic Acids Res.">
        <title>tRNAscan-SE: a program for improved detection of transfer RNA genes in genomic sequence.</title>
        <authorList>
            <person name="Lowe T.M."/>
            <person name="Eddy S.R."/>
        </authorList>
    </citation>
    <scope>NUCLEOTIDE SEQUENCE [LARGE SCALE GENOMIC DNA]</scope>
    <source>
        <strain evidence="2">r\DH55</strain>
    </source>
</reference>
<dbReference type="RefSeq" id="XP_010512116.1">
    <property type="nucleotide sequence ID" value="XM_010513814.2"/>
</dbReference>
<reference evidence="3 4" key="3">
    <citation type="submission" date="2025-05" db="UniProtKB">
        <authorList>
            <consortium name="RefSeq"/>
        </authorList>
    </citation>
    <scope>IDENTIFICATION</scope>
    <source>
        <tissue evidence="3 4">Leaf</tissue>
    </source>
</reference>
<keyword evidence="2" id="KW-1185">Reference proteome</keyword>
<proteinExistence type="predicted"/>
<dbReference type="PANTHER" id="PTHR31293:SF16">
    <property type="entry name" value="RNI-LIKE SUPERFAMILY PROTEIN"/>
    <property type="match status" value="1"/>
</dbReference>
<dbReference type="InterPro" id="IPR006566">
    <property type="entry name" value="FBD"/>
</dbReference>
<evidence type="ECO:0000259" key="1">
    <source>
        <dbReference type="SMART" id="SM00579"/>
    </source>
</evidence>
<dbReference type="InterPro" id="IPR055294">
    <property type="entry name" value="FBL60-like"/>
</dbReference>
<dbReference type="GeneID" id="104788124"/>
<dbReference type="InterPro" id="IPR053781">
    <property type="entry name" value="F-box_AtFBL13-like"/>
</dbReference>
<dbReference type="Proteomes" id="UP000694864">
    <property type="component" value="Chromosome 5"/>
</dbReference>
<dbReference type="SMART" id="SM00579">
    <property type="entry name" value="FBD"/>
    <property type="match status" value="1"/>
</dbReference>
<dbReference type="RefSeq" id="XP_010512118.1">
    <property type="nucleotide sequence ID" value="XM_010513816.2"/>
</dbReference>
<reference evidence="2" key="2">
    <citation type="journal article" date="2014" name="Nat. Commun.">
        <title>The emerging biofuel crop Camelina sativa retains a highly undifferentiated hexaploid genome structure.</title>
        <authorList>
            <person name="Kagale S."/>
            <person name="Koh C."/>
            <person name="Nixon J."/>
            <person name="Bollina V."/>
            <person name="Clarke W.E."/>
            <person name="Tuteja R."/>
            <person name="Spillane C."/>
            <person name="Robinson S.J."/>
            <person name="Links M.G."/>
            <person name="Clarke C."/>
            <person name="Higgins E.E."/>
            <person name="Huebert T."/>
            <person name="Sharpe A.G."/>
            <person name="Parkin I.A."/>
        </authorList>
    </citation>
    <scope>NUCLEOTIDE SEQUENCE [LARGE SCALE GENOMIC DNA]</scope>
    <source>
        <strain evidence="2">r\DH55</strain>
    </source>
</reference>
<dbReference type="PANTHER" id="PTHR31293">
    <property type="entry name" value="RNI-LIKE SUPERFAMILY PROTEIN"/>
    <property type="match status" value="1"/>
</dbReference>
<evidence type="ECO:0000313" key="6">
    <source>
        <dbReference type="RefSeq" id="XP_010512118.1"/>
    </source>
</evidence>
<evidence type="ECO:0000313" key="2">
    <source>
        <dbReference type="Proteomes" id="UP000694864"/>
    </source>
</evidence>
<dbReference type="CDD" id="cd22160">
    <property type="entry name" value="F-box_AtFBL13-like"/>
    <property type="match status" value="1"/>
</dbReference>
<dbReference type="RefSeq" id="XP_010512114.1">
    <property type="nucleotide sequence ID" value="XM_010513812.2"/>
</dbReference>
<dbReference type="InterPro" id="IPR036047">
    <property type="entry name" value="F-box-like_dom_sf"/>
</dbReference>
<accession>A0ABM0Z901</accession>
<organism evidence="2 4">
    <name type="scientific">Camelina sativa</name>
    <name type="common">False flax</name>
    <name type="synonym">Myagrum sativum</name>
    <dbReference type="NCBI Taxonomy" id="90675"/>
    <lineage>
        <taxon>Eukaryota</taxon>
        <taxon>Viridiplantae</taxon>
        <taxon>Streptophyta</taxon>
        <taxon>Embryophyta</taxon>
        <taxon>Tracheophyta</taxon>
        <taxon>Spermatophyta</taxon>
        <taxon>Magnoliopsida</taxon>
        <taxon>eudicotyledons</taxon>
        <taxon>Gunneridae</taxon>
        <taxon>Pentapetalae</taxon>
        <taxon>rosids</taxon>
        <taxon>malvids</taxon>
        <taxon>Brassicales</taxon>
        <taxon>Brassicaceae</taxon>
        <taxon>Camelineae</taxon>
        <taxon>Camelina</taxon>
    </lineage>
</organism>
<dbReference type="SUPFAM" id="SSF52047">
    <property type="entry name" value="RNI-like"/>
    <property type="match status" value="1"/>
</dbReference>
<dbReference type="SUPFAM" id="SSF81383">
    <property type="entry name" value="F-box domain"/>
    <property type="match status" value="1"/>
</dbReference>
<evidence type="ECO:0000313" key="3">
    <source>
        <dbReference type="RefSeq" id="XP_010512114.1"/>
    </source>
</evidence>
<evidence type="ECO:0000313" key="5">
    <source>
        <dbReference type="RefSeq" id="XP_010512116.1"/>
    </source>
</evidence>
<evidence type="ECO:0000313" key="4">
    <source>
        <dbReference type="RefSeq" id="XP_010512115.1"/>
    </source>
</evidence>
<dbReference type="InterPro" id="IPR055411">
    <property type="entry name" value="LRR_FXL15/At3g58940/PEG3-like"/>
</dbReference>
<dbReference type="Gene3D" id="1.20.1280.50">
    <property type="match status" value="1"/>
</dbReference>